<dbReference type="GO" id="GO:0001228">
    <property type="term" value="F:DNA-binding transcription activator activity, RNA polymerase II-specific"/>
    <property type="evidence" value="ECO:0007669"/>
    <property type="project" value="TreeGrafter"/>
</dbReference>
<feature type="compositionally biased region" description="Low complexity" evidence="4">
    <location>
        <begin position="376"/>
        <end position="389"/>
    </location>
</feature>
<dbReference type="Gene3D" id="1.10.30.10">
    <property type="entry name" value="High mobility group box domain"/>
    <property type="match status" value="1"/>
</dbReference>
<feature type="compositionally biased region" description="Polar residues" evidence="4">
    <location>
        <begin position="265"/>
        <end position="278"/>
    </location>
</feature>
<dbReference type="PANTHER" id="PTHR10270">
    <property type="entry name" value="SOX TRANSCRIPTION FACTOR"/>
    <property type="match status" value="1"/>
</dbReference>
<keyword evidence="6" id="KW-0067">ATP-binding</keyword>
<dbReference type="EMBL" id="LR724589">
    <property type="protein sequence ID" value="VWO95193.1"/>
    <property type="molecule type" value="Genomic_DNA"/>
</dbReference>
<keyword evidence="1 3" id="KW-0238">DNA-binding</keyword>
<feature type="region of interest" description="Disordered" evidence="4">
    <location>
        <begin position="376"/>
        <end position="407"/>
    </location>
</feature>
<dbReference type="CDD" id="cd01389">
    <property type="entry name" value="HMG-box_ROX1-like"/>
    <property type="match status" value="1"/>
</dbReference>
<keyword evidence="6" id="KW-0547">Nucleotide-binding</keyword>
<feature type="region of interest" description="Disordered" evidence="4">
    <location>
        <begin position="87"/>
        <end position="117"/>
    </location>
</feature>
<dbReference type="InterPro" id="IPR009071">
    <property type="entry name" value="HMG_box_dom"/>
</dbReference>
<dbReference type="Pfam" id="PF00505">
    <property type="entry name" value="HMG_box"/>
    <property type="match status" value="1"/>
</dbReference>
<dbReference type="GO" id="GO:0030154">
    <property type="term" value="P:cell differentiation"/>
    <property type="evidence" value="ECO:0007669"/>
    <property type="project" value="TreeGrafter"/>
</dbReference>
<evidence type="ECO:0000313" key="6">
    <source>
        <dbReference type="EMBL" id="VWO95193.1"/>
    </source>
</evidence>
<sequence length="440" mass="47689">MQPQPNRLNTSSPFTPPTPSPSPGAVSMAASDSEWSTASDWSLDSSNPSSRAPSPYLLALGSTPQNPSTVTEEHIKTLLEVYQAIGGRATPSPTTSQCPPTPASMLPAGASPEGVKRKIPRPANAFMLYRSWLLKSGQIPPNIEKRQQHISRVAGECWNLLSKEEQQTWHKKAEDVKREHCKKYPEWKFAPERKSSRRKTPSDPDAPVPEGEEYIRWIRETYVGLKGDAVAPPRPRKSKPRRTASARASGKAKVEDEPVPALSYTPASSPTSTLVMPQTPSVSVTASPAVSLSRPPSTPASLVHYRYPLLTSPAPLAHELDGDAMLGTFVALAVQNANDDDATPRASTFGNIVLPALPKYTFPELFPSSSSMPVSPSLSDPLAAASSSSTREPTGHTSVPEAQGNWPPYLNEDPSVYFSFSDYPSHMDFEGTIFPDLQPQ</sequence>
<evidence type="ECO:0000256" key="4">
    <source>
        <dbReference type="SAM" id="MobiDB-lite"/>
    </source>
</evidence>
<keyword evidence="6" id="KW-0378">Hydrolase</keyword>
<evidence type="ECO:0000256" key="1">
    <source>
        <dbReference type="ARBA" id="ARBA00023125"/>
    </source>
</evidence>
<reference evidence="6" key="1">
    <citation type="submission" date="2019-10" db="EMBL/GenBank/DDBJ databases">
        <authorList>
            <person name="Nor Muhammad N."/>
        </authorList>
    </citation>
    <scope>NUCLEOTIDE SEQUENCE</scope>
</reference>
<dbReference type="GO" id="GO:0000978">
    <property type="term" value="F:RNA polymerase II cis-regulatory region sequence-specific DNA binding"/>
    <property type="evidence" value="ECO:0007669"/>
    <property type="project" value="TreeGrafter"/>
</dbReference>
<accession>A0A5K1JVU1</accession>
<dbReference type="EC" id="3.6.4.13" evidence="6"/>
<dbReference type="GO" id="GO:0016787">
    <property type="term" value="F:hydrolase activity"/>
    <property type="evidence" value="ECO:0007669"/>
    <property type="project" value="UniProtKB-KW"/>
</dbReference>
<dbReference type="PANTHER" id="PTHR10270:SF161">
    <property type="entry name" value="SEX-DETERMINING REGION Y PROTEIN"/>
    <property type="match status" value="1"/>
</dbReference>
<dbReference type="AlphaFoldDB" id="A0A5K1JVU1"/>
<dbReference type="InterPro" id="IPR050140">
    <property type="entry name" value="SRY-related_HMG-box_TF-like"/>
</dbReference>
<evidence type="ECO:0000256" key="2">
    <source>
        <dbReference type="ARBA" id="ARBA00023163"/>
    </source>
</evidence>
<organism evidence="6">
    <name type="scientific">Ganoderma boninense</name>
    <dbReference type="NCBI Taxonomy" id="34458"/>
    <lineage>
        <taxon>Eukaryota</taxon>
        <taxon>Fungi</taxon>
        <taxon>Dikarya</taxon>
        <taxon>Basidiomycota</taxon>
        <taxon>Agaricomycotina</taxon>
        <taxon>Agaricomycetes</taxon>
        <taxon>Polyporales</taxon>
        <taxon>Polyporaceae</taxon>
        <taxon>Ganoderma</taxon>
    </lineage>
</organism>
<protein>
    <submittedName>
        <fullName evidence="6">ATP-dependent RNA helicase CshA (EC)</fullName>
        <ecNumber evidence="6">3.6.4.13</ecNumber>
    </submittedName>
</protein>
<feature type="DNA-binding region" description="HMG box" evidence="3">
    <location>
        <begin position="119"/>
        <end position="188"/>
    </location>
</feature>
<dbReference type="SUPFAM" id="SSF47095">
    <property type="entry name" value="HMG-box"/>
    <property type="match status" value="1"/>
</dbReference>
<keyword evidence="6" id="KW-0347">Helicase</keyword>
<evidence type="ECO:0000256" key="3">
    <source>
        <dbReference type="PROSITE-ProRule" id="PRU00267"/>
    </source>
</evidence>
<keyword evidence="3" id="KW-0539">Nucleus</keyword>
<feature type="domain" description="HMG box" evidence="5">
    <location>
        <begin position="119"/>
        <end position="188"/>
    </location>
</feature>
<dbReference type="InterPro" id="IPR036910">
    <property type="entry name" value="HMG_box_dom_sf"/>
</dbReference>
<evidence type="ECO:0000259" key="5">
    <source>
        <dbReference type="PROSITE" id="PS50118"/>
    </source>
</evidence>
<keyword evidence="2" id="KW-0804">Transcription</keyword>
<dbReference type="SMART" id="SM00398">
    <property type="entry name" value="HMG"/>
    <property type="match status" value="1"/>
</dbReference>
<dbReference type="GO" id="GO:0003724">
    <property type="term" value="F:RNA helicase activity"/>
    <property type="evidence" value="ECO:0007669"/>
    <property type="project" value="UniProtKB-EC"/>
</dbReference>
<name>A0A5K1JVU1_9APHY</name>
<feature type="region of interest" description="Disordered" evidence="4">
    <location>
        <begin position="191"/>
        <end position="211"/>
    </location>
</feature>
<dbReference type="GO" id="GO:0005634">
    <property type="term" value="C:nucleus"/>
    <property type="evidence" value="ECO:0007669"/>
    <property type="project" value="UniProtKB-UniRule"/>
</dbReference>
<feature type="compositionally biased region" description="Basic residues" evidence="4">
    <location>
        <begin position="234"/>
        <end position="244"/>
    </location>
</feature>
<feature type="region of interest" description="Disordered" evidence="4">
    <location>
        <begin position="227"/>
        <end position="278"/>
    </location>
</feature>
<dbReference type="PROSITE" id="PS50118">
    <property type="entry name" value="HMG_BOX_2"/>
    <property type="match status" value="1"/>
</dbReference>
<proteinExistence type="predicted"/>
<feature type="compositionally biased region" description="Low complexity" evidence="4">
    <location>
        <begin position="39"/>
        <end position="50"/>
    </location>
</feature>
<feature type="region of interest" description="Disordered" evidence="4">
    <location>
        <begin position="1"/>
        <end position="70"/>
    </location>
</feature>
<gene>
    <name evidence="6" type="primary">Q8Y8N0</name>
</gene>